<comment type="subcellular location">
    <subcellularLocation>
        <location evidence="1 9 10">Nucleus</location>
    </subcellularLocation>
</comment>
<evidence type="ECO:0000256" key="8">
    <source>
        <dbReference type="ARBA" id="ARBA00023242"/>
    </source>
</evidence>
<dbReference type="Proteomes" id="UP000694941">
    <property type="component" value="Unplaced"/>
</dbReference>
<accession>A0ABM1T886</accession>
<dbReference type="Pfam" id="PF00046">
    <property type="entry name" value="Homeodomain"/>
    <property type="match status" value="1"/>
</dbReference>
<dbReference type="Pfam" id="PF00292">
    <property type="entry name" value="PAX"/>
    <property type="match status" value="1"/>
</dbReference>
<keyword evidence="3" id="KW-0217">Developmental protein</keyword>
<dbReference type="InterPro" id="IPR001523">
    <property type="entry name" value="Paired_dom"/>
</dbReference>
<organism evidence="14 15">
    <name type="scientific">Limulus polyphemus</name>
    <name type="common">Atlantic horseshoe crab</name>
    <dbReference type="NCBI Taxonomy" id="6850"/>
    <lineage>
        <taxon>Eukaryota</taxon>
        <taxon>Metazoa</taxon>
        <taxon>Ecdysozoa</taxon>
        <taxon>Arthropoda</taxon>
        <taxon>Chelicerata</taxon>
        <taxon>Merostomata</taxon>
        <taxon>Xiphosura</taxon>
        <taxon>Limulidae</taxon>
        <taxon>Limulus</taxon>
    </lineage>
</organism>
<name>A0ABM1T886_LIMPO</name>
<keyword evidence="5" id="KW-0805">Transcription regulation</keyword>
<dbReference type="GeneID" id="106466433"/>
<evidence type="ECO:0000256" key="10">
    <source>
        <dbReference type="RuleBase" id="RU000682"/>
    </source>
</evidence>
<dbReference type="CDD" id="cd00086">
    <property type="entry name" value="homeodomain"/>
    <property type="match status" value="1"/>
</dbReference>
<evidence type="ECO:0000256" key="5">
    <source>
        <dbReference type="ARBA" id="ARBA00023015"/>
    </source>
</evidence>
<protein>
    <submittedName>
        <fullName evidence="15">Paired box protein Pax-6-like isoform X1</fullName>
    </submittedName>
</protein>
<gene>
    <name evidence="15" type="primary">LOC106466433</name>
</gene>
<keyword evidence="8 9" id="KW-0539">Nucleus</keyword>
<feature type="domain" description="Homeobox" evidence="12">
    <location>
        <begin position="307"/>
        <end position="368"/>
    </location>
</feature>
<keyword evidence="14" id="KW-1185">Reference proteome</keyword>
<dbReference type="SMART" id="SM00351">
    <property type="entry name" value="PAX"/>
    <property type="match status" value="1"/>
</dbReference>
<evidence type="ECO:0000256" key="1">
    <source>
        <dbReference type="ARBA" id="ARBA00004123"/>
    </source>
</evidence>
<dbReference type="InterPro" id="IPR009057">
    <property type="entry name" value="Homeodomain-like_sf"/>
</dbReference>
<dbReference type="SUPFAM" id="SSF46689">
    <property type="entry name" value="Homeodomain-like"/>
    <property type="match status" value="2"/>
</dbReference>
<feature type="compositionally biased region" description="Polar residues" evidence="11">
    <location>
        <begin position="374"/>
        <end position="392"/>
    </location>
</feature>
<evidence type="ECO:0000259" key="12">
    <source>
        <dbReference type="PROSITE" id="PS50071"/>
    </source>
</evidence>
<dbReference type="RefSeq" id="XP_022252092.1">
    <property type="nucleotide sequence ID" value="XM_022396384.1"/>
</dbReference>
<keyword evidence="9 10" id="KW-0371">Homeobox</keyword>
<proteinExistence type="inferred from homology"/>
<dbReference type="Gene3D" id="1.10.10.60">
    <property type="entry name" value="Homeodomain-like"/>
    <property type="match status" value="1"/>
</dbReference>
<dbReference type="InterPro" id="IPR036388">
    <property type="entry name" value="WH-like_DNA-bd_sf"/>
</dbReference>
<keyword evidence="7" id="KW-0804">Transcription</keyword>
<evidence type="ECO:0000313" key="15">
    <source>
        <dbReference type="RefSeq" id="XP_022252092.1"/>
    </source>
</evidence>
<sequence length="441" mass="48409">MDLTIPKQSTLVSTRAVHPVSSVKSTSGHSLGQPVTPSSSRTFTRSNDKMVHFSQTIVSPKHPSDVSSRAYVSPNRTSSPASSAFPHLTTSSILTGHNSPIYFNSRSQRGETLAPTRNFATEMTPYSLQPYDFVRHLLMSQNTVSKILGRCYETGALRQGIVGGSKPKVATPEVVAKIEQYKRENPTIFAWEIRERLISEGVCVNNTAPSVSSINRILRNRAVERATTEFARAAGYGLYHPYATMYPWGAAAVTGATSSSPVWSGSYHCTSLPVKVEPVTATYLSLASNQLASETDKASPGELRDRLNFRRNRTTFSSEQLEQLEAEFEKTHYPCVSTREHLAVKTNLSEARVQQVWFSNRRAKWRRHQRMTMKNTLNETEVSSPEPTTPASISPEPALPSIEGPKPSDNVPLMGGGNSAFSPASSSSDPILFTTSLPDVE</sequence>
<dbReference type="PANTHER" id="PTHR45636:SF50">
    <property type="entry name" value="EYEGONE, ISOFORM A-RELATED"/>
    <property type="match status" value="1"/>
</dbReference>
<evidence type="ECO:0000256" key="4">
    <source>
        <dbReference type="ARBA" id="ARBA00022724"/>
    </source>
</evidence>
<reference evidence="15" key="1">
    <citation type="submission" date="2025-08" db="UniProtKB">
        <authorList>
            <consortium name="RefSeq"/>
        </authorList>
    </citation>
    <scope>IDENTIFICATION</scope>
    <source>
        <tissue evidence="15">Muscle</tissue>
    </source>
</reference>
<dbReference type="InterPro" id="IPR043565">
    <property type="entry name" value="PAX_fam"/>
</dbReference>
<dbReference type="PRINTS" id="PR00027">
    <property type="entry name" value="PAIREDBOX"/>
</dbReference>
<dbReference type="PROSITE" id="PS50071">
    <property type="entry name" value="HOMEOBOX_2"/>
    <property type="match status" value="1"/>
</dbReference>
<evidence type="ECO:0000256" key="7">
    <source>
        <dbReference type="ARBA" id="ARBA00023163"/>
    </source>
</evidence>
<evidence type="ECO:0000256" key="9">
    <source>
        <dbReference type="PROSITE-ProRule" id="PRU00108"/>
    </source>
</evidence>
<dbReference type="SMART" id="SM00389">
    <property type="entry name" value="HOX"/>
    <property type="match status" value="1"/>
</dbReference>
<keyword evidence="4" id="KW-0563">Paired box</keyword>
<feature type="region of interest" description="Disordered" evidence="11">
    <location>
        <begin position="374"/>
        <end position="441"/>
    </location>
</feature>
<evidence type="ECO:0000256" key="11">
    <source>
        <dbReference type="SAM" id="MobiDB-lite"/>
    </source>
</evidence>
<dbReference type="Gene3D" id="1.10.10.10">
    <property type="entry name" value="Winged helix-like DNA-binding domain superfamily/Winged helix DNA-binding domain"/>
    <property type="match status" value="2"/>
</dbReference>
<evidence type="ECO:0000313" key="14">
    <source>
        <dbReference type="Proteomes" id="UP000694941"/>
    </source>
</evidence>
<comment type="similarity">
    <text evidence="2">Belongs to the paired homeobox family.</text>
</comment>
<feature type="region of interest" description="Disordered" evidence="11">
    <location>
        <begin position="15"/>
        <end position="85"/>
    </location>
</feature>
<evidence type="ECO:0000256" key="3">
    <source>
        <dbReference type="ARBA" id="ARBA00022473"/>
    </source>
</evidence>
<evidence type="ECO:0000256" key="6">
    <source>
        <dbReference type="ARBA" id="ARBA00023125"/>
    </source>
</evidence>
<keyword evidence="6 9" id="KW-0238">DNA-binding</keyword>
<feature type="compositionally biased region" description="Low complexity" evidence="11">
    <location>
        <begin position="419"/>
        <end position="428"/>
    </location>
</feature>
<feature type="compositionally biased region" description="Polar residues" evidence="11">
    <location>
        <begin position="74"/>
        <end position="85"/>
    </location>
</feature>
<evidence type="ECO:0000259" key="13">
    <source>
        <dbReference type="PROSITE" id="PS51057"/>
    </source>
</evidence>
<feature type="compositionally biased region" description="Polar residues" evidence="11">
    <location>
        <begin position="22"/>
        <end position="45"/>
    </location>
</feature>
<dbReference type="PANTHER" id="PTHR45636">
    <property type="entry name" value="PAIRED BOX PROTEIN PAX-6-RELATED-RELATED"/>
    <property type="match status" value="1"/>
</dbReference>
<feature type="domain" description="Paired" evidence="13">
    <location>
        <begin position="96"/>
        <end position="221"/>
    </location>
</feature>
<dbReference type="InterPro" id="IPR001356">
    <property type="entry name" value="HD"/>
</dbReference>
<evidence type="ECO:0000256" key="2">
    <source>
        <dbReference type="ARBA" id="ARBA00005733"/>
    </source>
</evidence>
<feature type="DNA-binding region" description="Homeobox" evidence="9">
    <location>
        <begin position="309"/>
        <end position="369"/>
    </location>
</feature>
<dbReference type="PROSITE" id="PS51057">
    <property type="entry name" value="PAIRED_2"/>
    <property type="match status" value="1"/>
</dbReference>